<protein>
    <submittedName>
        <fullName evidence="1">Uncharacterized protein</fullName>
    </submittedName>
</protein>
<name>A0ACC1CH12_9NEOP</name>
<gene>
    <name evidence="1" type="ORF">K1T71_013511</name>
</gene>
<comment type="caution">
    <text evidence="1">The sequence shown here is derived from an EMBL/GenBank/DDBJ whole genome shotgun (WGS) entry which is preliminary data.</text>
</comment>
<organism evidence="1 2">
    <name type="scientific">Dendrolimus kikuchii</name>
    <dbReference type="NCBI Taxonomy" id="765133"/>
    <lineage>
        <taxon>Eukaryota</taxon>
        <taxon>Metazoa</taxon>
        <taxon>Ecdysozoa</taxon>
        <taxon>Arthropoda</taxon>
        <taxon>Hexapoda</taxon>
        <taxon>Insecta</taxon>
        <taxon>Pterygota</taxon>
        <taxon>Neoptera</taxon>
        <taxon>Endopterygota</taxon>
        <taxon>Lepidoptera</taxon>
        <taxon>Glossata</taxon>
        <taxon>Ditrysia</taxon>
        <taxon>Bombycoidea</taxon>
        <taxon>Lasiocampidae</taxon>
        <taxon>Dendrolimus</taxon>
    </lineage>
</organism>
<keyword evidence="2" id="KW-1185">Reference proteome</keyword>
<evidence type="ECO:0000313" key="1">
    <source>
        <dbReference type="EMBL" id="KAJ0170739.1"/>
    </source>
</evidence>
<proteinExistence type="predicted"/>
<reference evidence="1 2" key="1">
    <citation type="journal article" date="2021" name="Front. Genet.">
        <title>Chromosome-Level Genome Assembly Reveals Significant Gene Expansion in the Toll and IMD Signaling Pathways of Dendrolimus kikuchii.</title>
        <authorList>
            <person name="Zhou J."/>
            <person name="Wu P."/>
            <person name="Xiong Z."/>
            <person name="Liu N."/>
            <person name="Zhao N."/>
            <person name="Ji M."/>
            <person name="Qiu Y."/>
            <person name="Yang B."/>
        </authorList>
    </citation>
    <scope>NUCLEOTIDE SEQUENCE [LARGE SCALE GENOMIC DNA]</scope>
    <source>
        <strain evidence="1">Ann1</strain>
    </source>
</reference>
<dbReference type="EMBL" id="CM034412">
    <property type="protein sequence ID" value="KAJ0170739.1"/>
    <property type="molecule type" value="Genomic_DNA"/>
</dbReference>
<sequence>MYGILLLICVLSAFSFCDGWADRKVRRFPESFLFGVASSAYQVEGAWDTDGKSESIWDRYLHSNPEIPPDGINGDVSADSYHNIQRDIEMLRELGVDFYRFSISWARVLPTGFDNEINELGLTYYDNLINELLKYKIEPMVTLYHFDLPQKLQDLGGWANPWVVDWFVDYARVMFERYGDRVKYWITVNQPNSVCIEGYGDTILAPGVGASGIGDYLCIKNVLLAHAKVYRMYEKEYNPKYKGSVGISIAVNWVDPGTNTTENREAADRARDFTIGMYMDPIFLSGDFPDQVKKIIAKKSSEQGFARSRLPTFTPEEMKLLKGSTDFLGMNHYTTFLAKPSRRQHTVPSFNDDMSVDFTYGKEWVRGKSAWLRSAPYGLYKACIYLNQKYDYPQIIITEHGWSTDRGFRDPQRVEVMRAYLGALLLAMEDGTNVRGYTAWSLMDNVEWTMGISERFGLYEVDFDSEEKKRTARLSALVYKHIIEERIAEDGWKPPSLKITISNRKNKKIEL</sequence>
<dbReference type="Proteomes" id="UP000824533">
    <property type="component" value="Linkage Group LG26"/>
</dbReference>
<accession>A0ACC1CH12</accession>
<evidence type="ECO:0000313" key="2">
    <source>
        <dbReference type="Proteomes" id="UP000824533"/>
    </source>
</evidence>